<dbReference type="AlphaFoldDB" id="H2AMZ3"/>
<dbReference type="Proteomes" id="UP000005220">
    <property type="component" value="Chromosome 1"/>
</dbReference>
<protein>
    <submittedName>
        <fullName evidence="2">Uncharacterized protein</fullName>
    </submittedName>
</protein>
<feature type="coiled-coil region" evidence="1">
    <location>
        <begin position="175"/>
        <end position="202"/>
    </location>
</feature>
<organism evidence="2 3">
    <name type="scientific">Kazachstania africana (strain ATCC 22294 / BCRC 22015 / CBS 2517 / CECT 1963 / NBRC 1671 / NRRL Y-8276)</name>
    <name type="common">Yeast</name>
    <name type="synonym">Kluyveromyces africanus</name>
    <dbReference type="NCBI Taxonomy" id="1071382"/>
    <lineage>
        <taxon>Eukaryota</taxon>
        <taxon>Fungi</taxon>
        <taxon>Dikarya</taxon>
        <taxon>Ascomycota</taxon>
        <taxon>Saccharomycotina</taxon>
        <taxon>Saccharomycetes</taxon>
        <taxon>Saccharomycetales</taxon>
        <taxon>Saccharomycetaceae</taxon>
        <taxon>Kazachstania</taxon>
    </lineage>
</organism>
<dbReference type="InParanoid" id="H2AMZ3"/>
<dbReference type="FunCoup" id="H2AMZ3">
    <property type="interactions" value="111"/>
</dbReference>
<evidence type="ECO:0000256" key="1">
    <source>
        <dbReference type="SAM" id="Coils"/>
    </source>
</evidence>
<keyword evidence="3" id="KW-1185">Reference proteome</keyword>
<dbReference type="Pfam" id="PF08537">
    <property type="entry name" value="NBP1"/>
    <property type="match status" value="1"/>
</dbReference>
<keyword evidence="1" id="KW-0175">Coiled coil</keyword>
<dbReference type="KEGG" id="kaf:KAFR_0A03080"/>
<dbReference type="GeneID" id="13886492"/>
<reference evidence="2 3" key="1">
    <citation type="journal article" date="2011" name="Proc. Natl. Acad. Sci. U.S.A.">
        <title>Evolutionary erosion of yeast sex chromosomes by mating-type switching accidents.</title>
        <authorList>
            <person name="Gordon J.L."/>
            <person name="Armisen D."/>
            <person name="Proux-Wera E."/>
            <person name="Oheigeartaigh S.S."/>
            <person name="Byrne K.P."/>
            <person name="Wolfe K.H."/>
        </authorList>
    </citation>
    <scope>NUCLEOTIDE SEQUENCE [LARGE SCALE GENOMIC DNA]</scope>
    <source>
        <strain evidence="3">ATCC 22294 / BCRC 22015 / CBS 2517 / CECT 1963 / NBRC 1671 / NRRL Y-8276</strain>
    </source>
</reference>
<evidence type="ECO:0000313" key="3">
    <source>
        <dbReference type="Proteomes" id="UP000005220"/>
    </source>
</evidence>
<dbReference type="OrthoDB" id="4053251at2759"/>
<name>H2AMZ3_KAZAF</name>
<dbReference type="EMBL" id="HE650821">
    <property type="protein sequence ID" value="CCF55743.1"/>
    <property type="molecule type" value="Genomic_DNA"/>
</dbReference>
<dbReference type="HOGENOM" id="CLU_071874_0_0_1"/>
<gene>
    <name evidence="2" type="primary">KAFR0A03080</name>
    <name evidence="2" type="ORF">KAFR_0A03080</name>
</gene>
<dbReference type="InterPro" id="IPR013743">
    <property type="entry name" value="NBP1/CSA1"/>
</dbReference>
<dbReference type="RefSeq" id="XP_003954878.1">
    <property type="nucleotide sequence ID" value="XM_003954829.1"/>
</dbReference>
<sequence>MMKSIQAFVNDFFHNAENEDERGRQARRSSVVHNDMGMRIRKKSNKIRNAHKLRPKEHGNRIGKISGASRNVALSKRYTNKSQRSFSTFFKFIKSMFSNDEQNLRRLKNECSNIYVNSPNLESKTNEEYRKIKNRIESSDAFKRKLNELKYDRTQIEKIRKTTRLNKHARSPRKNGVLDDRLKLLNKEVQDLKRRLHDKSVELELVDARLDTALKDNKWLRSRIADMELTEEKGSNISQHKMPHISTSFKDSLQYSSPTKFKRYDSNILESDEIKDILKQYGDDKDYNSDDDTGSLSPIRIDYSKYSGT</sequence>
<accession>H2AMZ3</accession>
<proteinExistence type="predicted"/>
<evidence type="ECO:0000313" key="2">
    <source>
        <dbReference type="EMBL" id="CCF55743.1"/>
    </source>
</evidence>